<dbReference type="HOGENOM" id="CLU_2051018_0_0_1"/>
<keyword evidence="2" id="KW-1185">Reference proteome</keyword>
<gene>
    <name evidence="1" type="ORF">SCLCIDRAFT_311010</name>
</gene>
<name>A0A0C2ZRI5_9AGAM</name>
<accession>A0A0C2ZRI5</accession>
<organism evidence="1 2">
    <name type="scientific">Scleroderma citrinum Foug A</name>
    <dbReference type="NCBI Taxonomy" id="1036808"/>
    <lineage>
        <taxon>Eukaryota</taxon>
        <taxon>Fungi</taxon>
        <taxon>Dikarya</taxon>
        <taxon>Basidiomycota</taxon>
        <taxon>Agaricomycotina</taxon>
        <taxon>Agaricomycetes</taxon>
        <taxon>Agaricomycetidae</taxon>
        <taxon>Boletales</taxon>
        <taxon>Sclerodermatineae</taxon>
        <taxon>Sclerodermataceae</taxon>
        <taxon>Scleroderma</taxon>
    </lineage>
</organism>
<dbReference type="Proteomes" id="UP000053989">
    <property type="component" value="Unassembled WGS sequence"/>
</dbReference>
<evidence type="ECO:0000313" key="1">
    <source>
        <dbReference type="EMBL" id="KIM55182.1"/>
    </source>
</evidence>
<evidence type="ECO:0000313" key="2">
    <source>
        <dbReference type="Proteomes" id="UP000053989"/>
    </source>
</evidence>
<proteinExistence type="predicted"/>
<dbReference type="AlphaFoldDB" id="A0A0C2ZRI5"/>
<reference evidence="1 2" key="1">
    <citation type="submission" date="2014-04" db="EMBL/GenBank/DDBJ databases">
        <authorList>
            <consortium name="DOE Joint Genome Institute"/>
            <person name="Kuo A."/>
            <person name="Kohler A."/>
            <person name="Nagy L.G."/>
            <person name="Floudas D."/>
            <person name="Copeland A."/>
            <person name="Barry K.W."/>
            <person name="Cichocki N."/>
            <person name="Veneault-Fourrey C."/>
            <person name="LaButti K."/>
            <person name="Lindquist E.A."/>
            <person name="Lipzen A."/>
            <person name="Lundell T."/>
            <person name="Morin E."/>
            <person name="Murat C."/>
            <person name="Sun H."/>
            <person name="Tunlid A."/>
            <person name="Henrissat B."/>
            <person name="Grigoriev I.V."/>
            <person name="Hibbett D.S."/>
            <person name="Martin F."/>
            <person name="Nordberg H.P."/>
            <person name="Cantor M.N."/>
            <person name="Hua S.X."/>
        </authorList>
    </citation>
    <scope>NUCLEOTIDE SEQUENCE [LARGE SCALE GENOMIC DNA]</scope>
    <source>
        <strain evidence="1 2">Foug A</strain>
    </source>
</reference>
<sequence length="120" mass="13334">MLMHDAFFTNYGLRTQGRGDINTRPRDPGIQVFPTTNTNFLREKCATAGRILGHRRSRCVDGNVREAVSHCAASCTFSVTYFPEGSPDLCLSFSDSKTAVVAFEKPRQGPDRRAPRHLAC</sequence>
<protein>
    <submittedName>
        <fullName evidence="1">Uncharacterized protein</fullName>
    </submittedName>
</protein>
<dbReference type="EMBL" id="KN822139">
    <property type="protein sequence ID" value="KIM55182.1"/>
    <property type="molecule type" value="Genomic_DNA"/>
</dbReference>
<dbReference type="InParanoid" id="A0A0C2ZRI5"/>
<reference evidence="2" key="2">
    <citation type="submission" date="2015-01" db="EMBL/GenBank/DDBJ databases">
        <title>Evolutionary Origins and Diversification of the Mycorrhizal Mutualists.</title>
        <authorList>
            <consortium name="DOE Joint Genome Institute"/>
            <consortium name="Mycorrhizal Genomics Consortium"/>
            <person name="Kohler A."/>
            <person name="Kuo A."/>
            <person name="Nagy L.G."/>
            <person name="Floudas D."/>
            <person name="Copeland A."/>
            <person name="Barry K.W."/>
            <person name="Cichocki N."/>
            <person name="Veneault-Fourrey C."/>
            <person name="LaButti K."/>
            <person name="Lindquist E.A."/>
            <person name="Lipzen A."/>
            <person name="Lundell T."/>
            <person name="Morin E."/>
            <person name="Murat C."/>
            <person name="Riley R."/>
            <person name="Ohm R."/>
            <person name="Sun H."/>
            <person name="Tunlid A."/>
            <person name="Henrissat B."/>
            <person name="Grigoriev I.V."/>
            <person name="Hibbett D.S."/>
            <person name="Martin F."/>
        </authorList>
    </citation>
    <scope>NUCLEOTIDE SEQUENCE [LARGE SCALE GENOMIC DNA]</scope>
    <source>
        <strain evidence="2">Foug A</strain>
    </source>
</reference>